<name>A0ABQ5TIQ8_9BACI</name>
<evidence type="ECO:0000256" key="2">
    <source>
        <dbReference type="ARBA" id="ARBA00022694"/>
    </source>
</evidence>
<feature type="domain" description="Pseudouridine synthase I TruA alpha/beta" evidence="6">
    <location>
        <begin position="144"/>
        <end position="247"/>
    </location>
</feature>
<dbReference type="EC" id="5.4.99.12" evidence="4"/>
<evidence type="ECO:0000313" key="8">
    <source>
        <dbReference type="Proteomes" id="UP001275436"/>
    </source>
</evidence>
<proteinExistence type="inferred from homology"/>
<evidence type="ECO:0000259" key="6">
    <source>
        <dbReference type="Pfam" id="PF01416"/>
    </source>
</evidence>
<protein>
    <recommendedName>
        <fullName evidence="4">tRNA pseudouridine synthase A</fullName>
        <ecNumber evidence="4">5.4.99.12</ecNumber>
    </recommendedName>
    <alternativeName>
        <fullName evidence="4">tRNA pseudouridine(38-40) synthase</fullName>
    </alternativeName>
    <alternativeName>
        <fullName evidence="4">tRNA pseudouridylate synthase I</fullName>
    </alternativeName>
    <alternativeName>
        <fullName evidence="4">tRNA-uridine isomerase I</fullName>
    </alternativeName>
</protein>
<evidence type="ECO:0000256" key="3">
    <source>
        <dbReference type="ARBA" id="ARBA00023235"/>
    </source>
</evidence>
<dbReference type="CDD" id="cd02570">
    <property type="entry name" value="PseudoU_synth_EcTruA"/>
    <property type="match status" value="1"/>
</dbReference>
<evidence type="ECO:0000256" key="5">
    <source>
        <dbReference type="RuleBase" id="RU003792"/>
    </source>
</evidence>
<evidence type="ECO:0000256" key="1">
    <source>
        <dbReference type="ARBA" id="ARBA00009375"/>
    </source>
</evidence>
<accession>A0ABQ5TIQ8</accession>
<keyword evidence="3 4" id="KW-0413">Isomerase</keyword>
<evidence type="ECO:0000313" key="7">
    <source>
        <dbReference type="EMBL" id="GLO64362.1"/>
    </source>
</evidence>
<dbReference type="RefSeq" id="WP_017795143.1">
    <property type="nucleotide sequence ID" value="NZ_BSKO01000001.1"/>
</dbReference>
<comment type="subunit">
    <text evidence="4">Homodimer.</text>
</comment>
<dbReference type="InterPro" id="IPR020103">
    <property type="entry name" value="PsdUridine_synth_cat_dom_sf"/>
</dbReference>
<comment type="similarity">
    <text evidence="1 4 5">Belongs to the tRNA pseudouridine synthase TruA family.</text>
</comment>
<dbReference type="SUPFAM" id="SSF55120">
    <property type="entry name" value="Pseudouridine synthase"/>
    <property type="match status" value="1"/>
</dbReference>
<dbReference type="NCBIfam" id="TIGR00071">
    <property type="entry name" value="hisT_truA"/>
    <property type="match status" value="1"/>
</dbReference>
<evidence type="ECO:0000256" key="4">
    <source>
        <dbReference type="HAMAP-Rule" id="MF_00171"/>
    </source>
</evidence>
<reference evidence="7 8" key="1">
    <citation type="submission" date="2023-02" db="EMBL/GenBank/DDBJ databases">
        <title>Oceanobacillus kimchii IFOP_LL358 isolated form Alexandrium catenella lab strain.</title>
        <authorList>
            <person name="Gajardo G."/>
            <person name="Ueki S."/>
            <person name="Maruyama F."/>
        </authorList>
    </citation>
    <scope>NUCLEOTIDE SEQUENCE [LARGE SCALE GENOMIC DNA]</scope>
    <source>
        <strain evidence="7 8">IFOP_LL358</strain>
    </source>
</reference>
<feature type="domain" description="Pseudouridine synthase I TruA alpha/beta" evidence="6">
    <location>
        <begin position="8"/>
        <end position="105"/>
    </location>
</feature>
<dbReference type="HAMAP" id="MF_00171">
    <property type="entry name" value="TruA"/>
    <property type="match status" value="1"/>
</dbReference>
<dbReference type="InterPro" id="IPR001406">
    <property type="entry name" value="PsdUridine_synth_TruA"/>
</dbReference>
<dbReference type="InterPro" id="IPR020094">
    <property type="entry name" value="TruA/RsuA/RluB/E/F_N"/>
</dbReference>
<comment type="function">
    <text evidence="4">Formation of pseudouridine at positions 38, 39 and 40 in the anticodon stem and loop of transfer RNAs.</text>
</comment>
<dbReference type="Proteomes" id="UP001275436">
    <property type="component" value="Unassembled WGS sequence"/>
</dbReference>
<comment type="caution">
    <text evidence="7">The sequence shown here is derived from an EMBL/GenBank/DDBJ whole genome shotgun (WGS) entry which is preliminary data.</text>
</comment>
<feature type="binding site" evidence="4">
    <location>
        <position position="111"/>
    </location>
    <ligand>
        <name>substrate</name>
    </ligand>
</feature>
<dbReference type="Gene3D" id="3.30.70.580">
    <property type="entry name" value="Pseudouridine synthase I, catalytic domain, N-terminal subdomain"/>
    <property type="match status" value="1"/>
</dbReference>
<dbReference type="Pfam" id="PF01416">
    <property type="entry name" value="PseudoU_synth_1"/>
    <property type="match status" value="2"/>
</dbReference>
<comment type="caution">
    <text evidence="4">Lacks conserved residue(s) required for the propagation of feature annotation.</text>
</comment>
<dbReference type="EMBL" id="BSKO01000001">
    <property type="protein sequence ID" value="GLO64362.1"/>
    <property type="molecule type" value="Genomic_DNA"/>
</dbReference>
<dbReference type="PANTHER" id="PTHR11142">
    <property type="entry name" value="PSEUDOURIDYLATE SYNTHASE"/>
    <property type="match status" value="1"/>
</dbReference>
<feature type="active site" description="Nucleophile" evidence="4">
    <location>
        <position position="53"/>
    </location>
</feature>
<comment type="catalytic activity">
    <reaction evidence="4 5">
        <text>uridine(38/39/40) in tRNA = pseudouridine(38/39/40) in tRNA</text>
        <dbReference type="Rhea" id="RHEA:22376"/>
        <dbReference type="Rhea" id="RHEA-COMP:10085"/>
        <dbReference type="Rhea" id="RHEA-COMP:10087"/>
        <dbReference type="ChEBI" id="CHEBI:65314"/>
        <dbReference type="ChEBI" id="CHEBI:65315"/>
        <dbReference type="EC" id="5.4.99.12"/>
    </reaction>
</comment>
<dbReference type="PIRSF" id="PIRSF001430">
    <property type="entry name" value="tRNA_psdUrid_synth"/>
    <property type="match status" value="1"/>
</dbReference>
<gene>
    <name evidence="7" type="primary">truA1</name>
    <name evidence="4" type="synonym">truA</name>
    <name evidence="7" type="ORF">MACH08_01460</name>
</gene>
<keyword evidence="8" id="KW-1185">Reference proteome</keyword>
<dbReference type="PANTHER" id="PTHR11142:SF0">
    <property type="entry name" value="TRNA PSEUDOURIDINE SYNTHASE-LIKE 1"/>
    <property type="match status" value="1"/>
</dbReference>
<organism evidence="7 8">
    <name type="scientific">Oceanobacillus kimchii</name>
    <dbReference type="NCBI Taxonomy" id="746691"/>
    <lineage>
        <taxon>Bacteria</taxon>
        <taxon>Bacillati</taxon>
        <taxon>Bacillota</taxon>
        <taxon>Bacilli</taxon>
        <taxon>Bacillales</taxon>
        <taxon>Bacillaceae</taxon>
        <taxon>Oceanobacillus</taxon>
    </lineage>
</organism>
<dbReference type="InterPro" id="IPR020097">
    <property type="entry name" value="PsdUridine_synth_TruA_a/b_dom"/>
</dbReference>
<dbReference type="InterPro" id="IPR020095">
    <property type="entry name" value="PsdUridine_synth_TruA_C"/>
</dbReference>
<dbReference type="Gene3D" id="3.30.70.660">
    <property type="entry name" value="Pseudouridine synthase I, catalytic domain, C-terminal subdomain"/>
    <property type="match status" value="1"/>
</dbReference>
<keyword evidence="2 4" id="KW-0819">tRNA processing</keyword>
<sequence length="253" mass="29351">MERLKCTVSYDGSDFAGFQVQPDHRTVQGVVEKALYNMHKGKSIRIQASGRTDTGVHAVGQVIHFDSPLEIPERNWKQALNTLLPDDVRIRKVEKKTEEFHARYSVKEKEYHYFVSNEEDPDVFRREYVYHEPRKLDFERMQEACKYLEGTHDFTSFSSAKSSVKGTKIRTLYHVSCHQTGSNIEFVFRGSGFLYNMVRIMMSVLLDVGKGKRNPKDIIDLLASKNRQQIGKTLAPQGLYLWRVFYEENGSEK</sequence>